<evidence type="ECO:0000313" key="10">
    <source>
        <dbReference type="EMBL" id="EDO31411.1"/>
    </source>
</evidence>
<dbReference type="EMBL" id="DS469902">
    <property type="protein sequence ID" value="EDO31411.1"/>
    <property type="molecule type" value="Genomic_DNA"/>
</dbReference>
<gene>
    <name evidence="10" type="ORF">NEMVEDRAFT_v1g219290</name>
</gene>
<comment type="subcellular location">
    <subcellularLocation>
        <location evidence="1">Membrane</location>
        <topology evidence="1">Multi-pass membrane protein</topology>
    </subcellularLocation>
</comment>
<evidence type="ECO:0000256" key="4">
    <source>
        <dbReference type="ARBA" id="ARBA00023040"/>
    </source>
</evidence>
<evidence type="ECO:0000256" key="7">
    <source>
        <dbReference type="ARBA" id="ARBA00023224"/>
    </source>
</evidence>
<dbReference type="PANTHER" id="PTHR24238:SF57">
    <property type="entry name" value="G-PROTEIN COUPLED RECEPTOR 83"/>
    <property type="match status" value="1"/>
</dbReference>
<evidence type="ECO:0000313" key="11">
    <source>
        <dbReference type="Proteomes" id="UP000001593"/>
    </source>
</evidence>
<evidence type="ECO:0000256" key="5">
    <source>
        <dbReference type="ARBA" id="ARBA00023136"/>
    </source>
</evidence>
<sequence>MHHTNESLFLLNSSSEHNHGVSQYAESVLLHTLRLFLVTLIILVSLVGNPLLLRAVWIQKGPKTITYYLVSNLALSEMVSTSCLPFLFAYMELKSWPFGEVACHIIAPLQQLAGLVVTGTLSALAFYRCSVVLWPLKIRRTRFKKLSALAVCCGLWTSSLFAVVPLFMYNKVIDTTNGVSWCLTMFPGDKLQDYPSKPYRVLILFHFMLNFVVSAVIMVVSYSIILLRLGFCPKMHLSTDKHRDVKLTVYTNPSSTETCTEAFDIDTSPNVKPNKIAQPQTKKHDDSYQRDDETESEIAEYEVDLLKMIYAIVIIFLVCYFPYQTFFLLENFAGLSWHNFYYFDILRAYVYVLTCVPNALHPICYGIMNCDDEINAKPIDKPIML</sequence>
<feature type="transmembrane region" description="Helical" evidence="8">
    <location>
        <begin position="111"/>
        <end position="134"/>
    </location>
</feature>
<dbReference type="Pfam" id="PF00001">
    <property type="entry name" value="7tm_1"/>
    <property type="match status" value="1"/>
</dbReference>
<protein>
    <recommendedName>
        <fullName evidence="9">G-protein coupled receptors family 1 profile domain-containing protein</fullName>
    </recommendedName>
</protein>
<keyword evidence="4" id="KW-0297">G-protein coupled receptor</keyword>
<dbReference type="OMA" id="ACHIIAP"/>
<dbReference type="STRING" id="45351.A7SY03"/>
<keyword evidence="7" id="KW-0807">Transducer</keyword>
<dbReference type="Gene3D" id="1.20.1070.10">
    <property type="entry name" value="Rhodopsin 7-helix transmembrane proteins"/>
    <property type="match status" value="1"/>
</dbReference>
<name>A7SY03_NEMVE</name>
<feature type="transmembrane region" description="Helical" evidence="8">
    <location>
        <begin position="65"/>
        <end position="91"/>
    </location>
</feature>
<feature type="transmembrane region" description="Helical" evidence="8">
    <location>
        <begin position="349"/>
        <end position="368"/>
    </location>
</feature>
<dbReference type="PRINTS" id="PR00237">
    <property type="entry name" value="GPCRRHODOPSN"/>
</dbReference>
<dbReference type="InterPro" id="IPR000276">
    <property type="entry name" value="GPCR_Rhodpsn"/>
</dbReference>
<accession>A7SY03</accession>
<dbReference type="CDD" id="cd00637">
    <property type="entry name" value="7tm_classA_rhodopsin-like"/>
    <property type="match status" value="1"/>
</dbReference>
<feature type="transmembrane region" description="Helical" evidence="8">
    <location>
        <begin position="203"/>
        <end position="227"/>
    </location>
</feature>
<dbReference type="PhylomeDB" id="A7SY03"/>
<evidence type="ECO:0000256" key="6">
    <source>
        <dbReference type="ARBA" id="ARBA00023170"/>
    </source>
</evidence>
<keyword evidence="11" id="KW-1185">Reference proteome</keyword>
<feature type="transmembrane region" description="Helical" evidence="8">
    <location>
        <begin position="308"/>
        <end position="329"/>
    </location>
</feature>
<evidence type="ECO:0000259" key="9">
    <source>
        <dbReference type="PROSITE" id="PS50262"/>
    </source>
</evidence>
<reference evidence="10 11" key="1">
    <citation type="journal article" date="2007" name="Science">
        <title>Sea anemone genome reveals ancestral eumetazoan gene repertoire and genomic organization.</title>
        <authorList>
            <person name="Putnam N.H."/>
            <person name="Srivastava M."/>
            <person name="Hellsten U."/>
            <person name="Dirks B."/>
            <person name="Chapman J."/>
            <person name="Salamov A."/>
            <person name="Terry A."/>
            <person name="Shapiro H."/>
            <person name="Lindquist E."/>
            <person name="Kapitonov V.V."/>
            <person name="Jurka J."/>
            <person name="Genikhovich G."/>
            <person name="Grigoriev I.V."/>
            <person name="Lucas S.M."/>
            <person name="Steele R.E."/>
            <person name="Finnerty J.R."/>
            <person name="Technau U."/>
            <person name="Martindale M.Q."/>
            <person name="Rokhsar D.S."/>
        </authorList>
    </citation>
    <scope>NUCLEOTIDE SEQUENCE [LARGE SCALE GENOMIC DNA]</scope>
    <source>
        <strain evidence="11">CH2 X CH6</strain>
    </source>
</reference>
<keyword evidence="5 8" id="KW-0472">Membrane</keyword>
<keyword evidence="3 8" id="KW-1133">Transmembrane helix</keyword>
<dbReference type="AlphaFoldDB" id="A7SY03"/>
<feature type="transmembrane region" description="Helical" evidence="8">
    <location>
        <begin position="146"/>
        <end position="168"/>
    </location>
</feature>
<dbReference type="GO" id="GO:0005886">
    <property type="term" value="C:plasma membrane"/>
    <property type="evidence" value="ECO:0000318"/>
    <property type="project" value="GO_Central"/>
</dbReference>
<dbReference type="InParanoid" id="A7SY03"/>
<feature type="transmembrane region" description="Helical" evidence="8">
    <location>
        <begin position="33"/>
        <end position="53"/>
    </location>
</feature>
<dbReference type="GO" id="GO:0008528">
    <property type="term" value="F:G protein-coupled peptide receptor activity"/>
    <property type="evidence" value="ECO:0000318"/>
    <property type="project" value="GO_Central"/>
</dbReference>
<evidence type="ECO:0000256" key="1">
    <source>
        <dbReference type="ARBA" id="ARBA00004141"/>
    </source>
</evidence>
<keyword evidence="6" id="KW-0675">Receptor</keyword>
<dbReference type="InterPro" id="IPR017452">
    <property type="entry name" value="GPCR_Rhodpsn_7TM"/>
</dbReference>
<dbReference type="GO" id="GO:0007218">
    <property type="term" value="P:neuropeptide signaling pathway"/>
    <property type="evidence" value="ECO:0000318"/>
    <property type="project" value="GO_Central"/>
</dbReference>
<dbReference type="Proteomes" id="UP000001593">
    <property type="component" value="Unassembled WGS sequence"/>
</dbReference>
<evidence type="ECO:0000256" key="8">
    <source>
        <dbReference type="SAM" id="Phobius"/>
    </source>
</evidence>
<organism evidence="10 11">
    <name type="scientific">Nematostella vectensis</name>
    <name type="common">Starlet sea anemone</name>
    <dbReference type="NCBI Taxonomy" id="45351"/>
    <lineage>
        <taxon>Eukaryota</taxon>
        <taxon>Metazoa</taxon>
        <taxon>Cnidaria</taxon>
        <taxon>Anthozoa</taxon>
        <taxon>Hexacorallia</taxon>
        <taxon>Actiniaria</taxon>
        <taxon>Edwardsiidae</taxon>
        <taxon>Nematostella</taxon>
    </lineage>
</organism>
<proteinExistence type="predicted"/>
<evidence type="ECO:0000256" key="3">
    <source>
        <dbReference type="ARBA" id="ARBA00022989"/>
    </source>
</evidence>
<dbReference type="eggNOG" id="KOG3656">
    <property type="taxonomic scope" value="Eukaryota"/>
</dbReference>
<dbReference type="PROSITE" id="PS50262">
    <property type="entry name" value="G_PROTEIN_RECEP_F1_2"/>
    <property type="match status" value="1"/>
</dbReference>
<evidence type="ECO:0000256" key="2">
    <source>
        <dbReference type="ARBA" id="ARBA00022692"/>
    </source>
</evidence>
<dbReference type="HOGENOM" id="CLU_009579_6_1_1"/>
<keyword evidence="2 8" id="KW-0812">Transmembrane</keyword>
<feature type="domain" description="G-protein coupled receptors family 1 profile" evidence="9">
    <location>
        <begin position="48"/>
        <end position="365"/>
    </location>
</feature>
<dbReference type="SUPFAM" id="SSF81321">
    <property type="entry name" value="Family A G protein-coupled receptor-like"/>
    <property type="match status" value="1"/>
</dbReference>
<dbReference type="PANTHER" id="PTHR24238">
    <property type="entry name" value="G-PROTEIN COUPLED RECEPTOR"/>
    <property type="match status" value="1"/>
</dbReference>